<keyword evidence="1" id="KW-0732">Signal</keyword>
<dbReference type="PANTHER" id="PTHR38436">
    <property type="entry name" value="POLYKETIDE CYCLASE SNOAL-LIKE DOMAIN"/>
    <property type="match status" value="1"/>
</dbReference>
<dbReference type="Pfam" id="PF12680">
    <property type="entry name" value="SnoaL_2"/>
    <property type="match status" value="1"/>
</dbReference>
<sequence length="168" mass="18523">MPPRLPTVLGLLIGISTCAALHPAMAGTPPLPPPDAIPQPRDLQQEQANLQLVHQFYLDFFARHDIAAAYRVVAPDYIQHNPNVADGRAAFVSHFTSYFARHPQASASISQYGSFGDRVFLRVHSTADPDDRGRAIVDIFRVSHGRIVEHWDSVQDVPATAENGNTMF</sequence>
<evidence type="ECO:0000259" key="2">
    <source>
        <dbReference type="Pfam" id="PF12680"/>
    </source>
</evidence>
<feature type="signal peptide" evidence="1">
    <location>
        <begin position="1"/>
        <end position="26"/>
    </location>
</feature>
<dbReference type="EMBL" id="CP003350">
    <property type="protein sequence ID" value="AFC84714.1"/>
    <property type="molecule type" value="Genomic_DNA"/>
</dbReference>
<feature type="domain" description="SnoaL-like" evidence="2">
    <location>
        <begin position="56"/>
        <end position="150"/>
    </location>
</feature>
<dbReference type="GO" id="GO:0030638">
    <property type="term" value="P:polyketide metabolic process"/>
    <property type="evidence" value="ECO:0007669"/>
    <property type="project" value="InterPro"/>
</dbReference>
<name>H8L1I6_FRAAD</name>
<reference evidence="3" key="1">
    <citation type="submission" date="2012-02" db="EMBL/GenBank/DDBJ databases">
        <title>The complete genome of Frateuria aurantia DSM 6220.</title>
        <authorList>
            <consortium name="US DOE Joint Genome Institute (JGI-PGF)"/>
            <person name="Lucas S."/>
            <person name="Copeland A."/>
            <person name="Lapidus A."/>
            <person name="Glavina del Rio T."/>
            <person name="Dalin E."/>
            <person name="Tice H."/>
            <person name="Bruce D."/>
            <person name="Goodwin L."/>
            <person name="Pitluck S."/>
            <person name="Peters L."/>
            <person name="Ovchinnikova G."/>
            <person name="Teshima H."/>
            <person name="Kyrpides N."/>
            <person name="Mavromatis K."/>
            <person name="Ivanova N."/>
            <person name="Brettin T."/>
            <person name="Detter J.C."/>
            <person name="Han C."/>
            <person name="Larimer F."/>
            <person name="Land M."/>
            <person name="Hauser L."/>
            <person name="Markowitz V."/>
            <person name="Cheng J.-F."/>
            <person name="Hugenholtz P."/>
            <person name="Woyke T."/>
            <person name="Wu D."/>
            <person name="Brambilla E."/>
            <person name="Klenk H.-P."/>
            <person name="Eisen J.A."/>
        </authorList>
    </citation>
    <scope>NUCLEOTIDE SEQUENCE</scope>
    <source>
        <strain evidence="3">DSM 6220</strain>
    </source>
</reference>
<evidence type="ECO:0000313" key="3">
    <source>
        <dbReference type="EMBL" id="AFC84714.1"/>
    </source>
</evidence>
<dbReference type="InterPro" id="IPR032710">
    <property type="entry name" value="NTF2-like_dom_sf"/>
</dbReference>
<dbReference type="HOGENOM" id="CLU_100997_2_0_6"/>
<keyword evidence="4" id="KW-1185">Reference proteome</keyword>
<gene>
    <name evidence="3" type="ordered locus">Fraau_0217</name>
</gene>
<dbReference type="eggNOG" id="COG4922">
    <property type="taxonomic scope" value="Bacteria"/>
</dbReference>
<dbReference type="Gene3D" id="3.10.450.50">
    <property type="match status" value="1"/>
</dbReference>
<dbReference type="Proteomes" id="UP000005234">
    <property type="component" value="Chromosome"/>
</dbReference>
<dbReference type="InterPro" id="IPR037401">
    <property type="entry name" value="SnoaL-like"/>
</dbReference>
<dbReference type="KEGG" id="fau:Fraau_0217"/>
<proteinExistence type="predicted"/>
<dbReference type="RefSeq" id="WP_014401720.1">
    <property type="nucleotide sequence ID" value="NC_017033.1"/>
</dbReference>
<dbReference type="SUPFAM" id="SSF54427">
    <property type="entry name" value="NTF2-like"/>
    <property type="match status" value="1"/>
</dbReference>
<protein>
    <recommendedName>
        <fullName evidence="2">SnoaL-like domain-containing protein</fullName>
    </recommendedName>
</protein>
<evidence type="ECO:0000256" key="1">
    <source>
        <dbReference type="SAM" id="SignalP"/>
    </source>
</evidence>
<dbReference type="OrthoDB" id="9812089at2"/>
<evidence type="ECO:0000313" key="4">
    <source>
        <dbReference type="Proteomes" id="UP000005234"/>
    </source>
</evidence>
<dbReference type="AlphaFoldDB" id="H8L1I6"/>
<organism evidence="3 4">
    <name type="scientific">Frateuria aurantia (strain ATCC 33424 / DSM 6220 / KCTC 2777 / LMG 1558 / NBRC 3245 / NCIMB 13370)</name>
    <name type="common">Acetobacter aurantius</name>
    <dbReference type="NCBI Taxonomy" id="767434"/>
    <lineage>
        <taxon>Bacteria</taxon>
        <taxon>Pseudomonadati</taxon>
        <taxon>Pseudomonadota</taxon>
        <taxon>Gammaproteobacteria</taxon>
        <taxon>Lysobacterales</taxon>
        <taxon>Rhodanobacteraceae</taxon>
        <taxon>Frateuria</taxon>
    </lineage>
</organism>
<dbReference type="InterPro" id="IPR009959">
    <property type="entry name" value="Cyclase_SnoaL-like"/>
</dbReference>
<dbReference type="STRING" id="767434.Fraau_0217"/>
<accession>H8L1I6</accession>
<feature type="chain" id="PRO_5003613402" description="SnoaL-like domain-containing protein" evidence="1">
    <location>
        <begin position="27"/>
        <end position="168"/>
    </location>
</feature>
<dbReference type="PANTHER" id="PTHR38436:SF1">
    <property type="entry name" value="ESTER CYCLASE"/>
    <property type="match status" value="1"/>
</dbReference>